<reference evidence="2" key="1">
    <citation type="submission" date="2018-05" db="EMBL/GenBank/DDBJ databases">
        <title>Draft genome of Mucuna pruriens seed.</title>
        <authorList>
            <person name="Nnadi N.E."/>
            <person name="Vos R."/>
            <person name="Hasami M.H."/>
            <person name="Devisetty U.K."/>
            <person name="Aguiy J.C."/>
        </authorList>
    </citation>
    <scope>NUCLEOTIDE SEQUENCE [LARGE SCALE GENOMIC DNA]</scope>
    <source>
        <strain evidence="2">JCA_2017</strain>
    </source>
</reference>
<keyword evidence="3" id="KW-1185">Reference proteome</keyword>
<name>A0A371E5T7_MUCPR</name>
<evidence type="ECO:0000313" key="2">
    <source>
        <dbReference type="EMBL" id="RDX61404.1"/>
    </source>
</evidence>
<proteinExistence type="predicted"/>
<feature type="transmembrane region" description="Helical" evidence="1">
    <location>
        <begin position="171"/>
        <end position="193"/>
    </location>
</feature>
<feature type="non-terminal residue" evidence="2">
    <location>
        <position position="1"/>
    </location>
</feature>
<keyword evidence="1" id="KW-1133">Transmembrane helix</keyword>
<dbReference type="AlphaFoldDB" id="A0A371E5T7"/>
<keyword evidence="2" id="KW-0240">DNA-directed RNA polymerase</keyword>
<dbReference type="STRING" id="157652.A0A371E5T7"/>
<keyword evidence="1" id="KW-0812">Transmembrane</keyword>
<protein>
    <submittedName>
        <fullName evidence="2">DNA-directed RNA polymerase IV subunit 1</fullName>
    </submittedName>
</protein>
<sequence length="206" mass="23811">GAQLIFGIKRPNGCKYCCVSLCGFKVNFFFPFLLFCCFPLYENLCFKQGNGMGRYPSMKFRVSSNDLYRRTAIIVEVNDKPSKKKTLGRKLPDDYWDFIPYDAQQEENNVINRRILSPVQTEAKKMFSNDVHCFFSVISNLLTLKKDNMDMQTFLDKLDILINFPLPCTKVSVPVAILIPSMLACQLIIIYYLHIMPYLLCIFSGF</sequence>
<dbReference type="EMBL" id="QJKJ01016163">
    <property type="protein sequence ID" value="RDX61404.1"/>
    <property type="molecule type" value="Genomic_DNA"/>
</dbReference>
<keyword evidence="1" id="KW-0472">Membrane</keyword>
<organism evidence="2 3">
    <name type="scientific">Mucuna pruriens</name>
    <name type="common">Velvet bean</name>
    <name type="synonym">Dolichos pruriens</name>
    <dbReference type="NCBI Taxonomy" id="157652"/>
    <lineage>
        <taxon>Eukaryota</taxon>
        <taxon>Viridiplantae</taxon>
        <taxon>Streptophyta</taxon>
        <taxon>Embryophyta</taxon>
        <taxon>Tracheophyta</taxon>
        <taxon>Spermatophyta</taxon>
        <taxon>Magnoliopsida</taxon>
        <taxon>eudicotyledons</taxon>
        <taxon>Gunneridae</taxon>
        <taxon>Pentapetalae</taxon>
        <taxon>rosids</taxon>
        <taxon>fabids</taxon>
        <taxon>Fabales</taxon>
        <taxon>Fabaceae</taxon>
        <taxon>Papilionoideae</taxon>
        <taxon>50 kb inversion clade</taxon>
        <taxon>NPAAA clade</taxon>
        <taxon>indigoferoid/millettioid clade</taxon>
        <taxon>Phaseoleae</taxon>
        <taxon>Mucuna</taxon>
    </lineage>
</organism>
<evidence type="ECO:0000313" key="3">
    <source>
        <dbReference type="Proteomes" id="UP000257109"/>
    </source>
</evidence>
<accession>A0A371E5T7</accession>
<keyword evidence="2" id="KW-0804">Transcription</keyword>
<dbReference type="Proteomes" id="UP000257109">
    <property type="component" value="Unassembled WGS sequence"/>
</dbReference>
<evidence type="ECO:0000256" key="1">
    <source>
        <dbReference type="SAM" id="Phobius"/>
    </source>
</evidence>
<gene>
    <name evidence="2" type="primary">NRPD1</name>
    <name evidence="2" type="ORF">CR513_60372</name>
</gene>
<dbReference type="GO" id="GO:0000428">
    <property type="term" value="C:DNA-directed RNA polymerase complex"/>
    <property type="evidence" value="ECO:0007669"/>
    <property type="project" value="UniProtKB-KW"/>
</dbReference>
<dbReference type="OrthoDB" id="1401861at2759"/>
<comment type="caution">
    <text evidence="2">The sequence shown here is derived from an EMBL/GenBank/DDBJ whole genome shotgun (WGS) entry which is preliminary data.</text>
</comment>